<evidence type="ECO:0000313" key="4">
    <source>
        <dbReference type="EMBL" id="MEQ3361505.1"/>
    </source>
</evidence>
<dbReference type="CDD" id="cd09281">
    <property type="entry name" value="UPF0066"/>
    <property type="match status" value="1"/>
</dbReference>
<dbReference type="SUPFAM" id="SSF118196">
    <property type="entry name" value="YaeB-like"/>
    <property type="match status" value="1"/>
</dbReference>
<evidence type="ECO:0000256" key="2">
    <source>
        <dbReference type="ARBA" id="ARBA00033753"/>
    </source>
</evidence>
<dbReference type="InterPro" id="IPR036413">
    <property type="entry name" value="YaeB-like_sf"/>
</dbReference>
<comment type="caution">
    <text evidence="4">The sequence shown here is derived from an EMBL/GenBank/DDBJ whole genome shotgun (WGS) entry which is preliminary data.</text>
</comment>
<comment type="similarity">
    <text evidence="2">Belongs to the tRNA methyltransferase O family.</text>
</comment>
<dbReference type="GO" id="GO:0008168">
    <property type="term" value="F:methyltransferase activity"/>
    <property type="evidence" value="ECO:0007669"/>
    <property type="project" value="UniProtKB-KW"/>
</dbReference>
<sequence>MKEITINPIGEIRSGECGQVIAIDEAYRAGLRGLEGFSHLIVLWWASGADEPEYRTLLDAGMPYRKVKAPLGIFATRSPIRPNPVCASVVDVADLDIERGCVSTYYIDAELGTPVIDIKPYTPSVDRVASPSVPAWCDHWPADVETSGDFNWDAEFTF</sequence>
<proteinExistence type="inferred from homology"/>
<dbReference type="Pfam" id="PF01980">
    <property type="entry name" value="TrmO_N"/>
    <property type="match status" value="1"/>
</dbReference>
<evidence type="ECO:0000259" key="3">
    <source>
        <dbReference type="PROSITE" id="PS51668"/>
    </source>
</evidence>
<dbReference type="PANTHER" id="PTHR12818">
    <property type="entry name" value="TRNA (ADENINE(37)-N6)-METHYLTRANSFERASE"/>
    <property type="match status" value="1"/>
</dbReference>
<feature type="domain" description="TsaA-like" evidence="3">
    <location>
        <begin position="6"/>
        <end position="130"/>
    </location>
</feature>
<reference evidence="4 5" key="1">
    <citation type="submission" date="2024-04" db="EMBL/GenBank/DDBJ databases">
        <title>Human intestinal bacterial collection.</title>
        <authorList>
            <person name="Pauvert C."/>
            <person name="Hitch T.C.A."/>
            <person name="Clavel T."/>
        </authorList>
    </citation>
    <scope>NUCLEOTIDE SEQUENCE [LARGE SCALE GENOMIC DNA]</scope>
    <source>
        <strain evidence="4 5">CLA-KB-H42</strain>
    </source>
</reference>
<name>A0ABV1J9I3_9ACTN</name>
<evidence type="ECO:0000256" key="1">
    <source>
        <dbReference type="ARBA" id="ARBA00022691"/>
    </source>
</evidence>
<gene>
    <name evidence="4" type="ORF">AAA083_00795</name>
</gene>
<dbReference type="InterPro" id="IPR040372">
    <property type="entry name" value="YaeB-like"/>
</dbReference>
<keyword evidence="4" id="KW-0808">Transferase</keyword>
<keyword evidence="4" id="KW-0489">Methyltransferase</keyword>
<accession>A0ABV1J9I3</accession>
<dbReference type="Proteomes" id="UP001487305">
    <property type="component" value="Unassembled WGS sequence"/>
</dbReference>
<organism evidence="4 5">
    <name type="scientific">Raoultibacter massiliensis</name>
    <dbReference type="NCBI Taxonomy" id="1852371"/>
    <lineage>
        <taxon>Bacteria</taxon>
        <taxon>Bacillati</taxon>
        <taxon>Actinomycetota</taxon>
        <taxon>Coriobacteriia</taxon>
        <taxon>Eggerthellales</taxon>
        <taxon>Eggerthellaceae</taxon>
        <taxon>Raoultibacter</taxon>
    </lineage>
</organism>
<dbReference type="Gene3D" id="2.40.30.70">
    <property type="entry name" value="YaeB-like"/>
    <property type="match status" value="1"/>
</dbReference>
<dbReference type="PANTHER" id="PTHR12818:SF0">
    <property type="entry name" value="TRNA (ADENINE(37)-N6)-METHYLTRANSFERASE"/>
    <property type="match status" value="1"/>
</dbReference>
<dbReference type="InterPro" id="IPR023370">
    <property type="entry name" value="TrmO-like_N"/>
</dbReference>
<keyword evidence="5" id="KW-1185">Reference proteome</keyword>
<dbReference type="RefSeq" id="WP_102375557.1">
    <property type="nucleotide sequence ID" value="NZ_JBBNOP010000001.1"/>
</dbReference>
<dbReference type="InterPro" id="IPR036414">
    <property type="entry name" value="YaeB_N_sf"/>
</dbReference>
<keyword evidence="1" id="KW-0949">S-adenosyl-L-methionine</keyword>
<dbReference type="PROSITE" id="PS51668">
    <property type="entry name" value="TSAA_2"/>
    <property type="match status" value="1"/>
</dbReference>
<dbReference type="GO" id="GO:0032259">
    <property type="term" value="P:methylation"/>
    <property type="evidence" value="ECO:0007669"/>
    <property type="project" value="UniProtKB-KW"/>
</dbReference>
<evidence type="ECO:0000313" key="5">
    <source>
        <dbReference type="Proteomes" id="UP001487305"/>
    </source>
</evidence>
<dbReference type="EMBL" id="JBBNOP010000001">
    <property type="protein sequence ID" value="MEQ3361505.1"/>
    <property type="molecule type" value="Genomic_DNA"/>
</dbReference>
<protein>
    <submittedName>
        <fullName evidence="4">SAM-dependent methyltransferase</fullName>
    </submittedName>
</protein>